<feature type="binding site" evidence="4">
    <location>
        <begin position="27"/>
        <end position="34"/>
    </location>
    <ligand>
        <name>substrate</name>
    </ligand>
</feature>
<proteinExistence type="predicted"/>
<dbReference type="EMBL" id="JABFHI010000002">
    <property type="protein sequence ID" value="NOG31277.1"/>
    <property type="molecule type" value="Genomic_DNA"/>
</dbReference>
<dbReference type="Gene3D" id="3.40.50.1240">
    <property type="entry name" value="Phosphoglycerate mutase-like"/>
    <property type="match status" value="1"/>
</dbReference>
<keyword evidence="2" id="KW-0413">Isomerase</keyword>
<evidence type="ECO:0000256" key="2">
    <source>
        <dbReference type="ARBA" id="ARBA00023235"/>
    </source>
</evidence>
<dbReference type="AlphaFoldDB" id="A0A7Y3TVZ4"/>
<name>A0A7Y3TVZ4_9GAMM</name>
<evidence type="ECO:0000256" key="3">
    <source>
        <dbReference type="PIRSR" id="PIRSR613078-1"/>
    </source>
</evidence>
<dbReference type="CDD" id="cd07067">
    <property type="entry name" value="HP_PGM_like"/>
    <property type="match status" value="1"/>
</dbReference>
<dbReference type="Proteomes" id="UP000588806">
    <property type="component" value="Unassembled WGS sequence"/>
</dbReference>
<protein>
    <submittedName>
        <fullName evidence="5">Histidine phosphatase family protein</fullName>
    </submittedName>
</protein>
<keyword evidence="1" id="KW-0324">Glycolysis</keyword>
<dbReference type="InterPro" id="IPR029033">
    <property type="entry name" value="His_PPase_superfam"/>
</dbReference>
<accession>A0A7Y3TVZ4</accession>
<sequence>MITQCALAPYAKVNSDPTDKARIYLLRHGETDLNALGVLQGSIEEPLNDVGRQQAQDAARVLAGLGIERIISSPQSRARQTADIVAEVLHLNIEENVLLRERDWGIYEGRPIGERNEEGAGVELLANLNARACQAFESITGDLAAPCLVVTHSGFIKALLTQLCGHTPDVIHNGEIIQLEPHRNA</sequence>
<dbReference type="InterPro" id="IPR013078">
    <property type="entry name" value="His_Pase_superF_clade-1"/>
</dbReference>
<dbReference type="Pfam" id="PF00300">
    <property type="entry name" value="His_Phos_1"/>
    <property type="match status" value="1"/>
</dbReference>
<dbReference type="GO" id="GO:0005737">
    <property type="term" value="C:cytoplasm"/>
    <property type="evidence" value="ECO:0007669"/>
    <property type="project" value="TreeGrafter"/>
</dbReference>
<dbReference type="GO" id="GO:0016791">
    <property type="term" value="F:phosphatase activity"/>
    <property type="evidence" value="ECO:0007669"/>
    <property type="project" value="TreeGrafter"/>
</dbReference>
<dbReference type="InterPro" id="IPR001345">
    <property type="entry name" value="PG/BPGM_mutase_AS"/>
</dbReference>
<comment type="caution">
    <text evidence="5">The sequence shown here is derived from an EMBL/GenBank/DDBJ whole genome shotgun (WGS) entry which is preliminary data.</text>
</comment>
<dbReference type="RefSeq" id="WP_171701745.1">
    <property type="nucleotide sequence ID" value="NZ_JABFHI010000002.1"/>
</dbReference>
<evidence type="ECO:0000313" key="5">
    <source>
        <dbReference type="EMBL" id="NOG31277.1"/>
    </source>
</evidence>
<evidence type="ECO:0000313" key="6">
    <source>
        <dbReference type="Proteomes" id="UP000588806"/>
    </source>
</evidence>
<organism evidence="5 6">
    <name type="scientific">Vreelandella azerica</name>
    <dbReference type="NCBI Taxonomy" id="2732867"/>
    <lineage>
        <taxon>Bacteria</taxon>
        <taxon>Pseudomonadati</taxon>
        <taxon>Pseudomonadota</taxon>
        <taxon>Gammaproteobacteria</taxon>
        <taxon>Oceanospirillales</taxon>
        <taxon>Halomonadaceae</taxon>
        <taxon>Vreelandella</taxon>
    </lineage>
</organism>
<keyword evidence="6" id="KW-1185">Reference proteome</keyword>
<feature type="active site" description="Proton donor/acceptor" evidence="3">
    <location>
        <position position="101"/>
    </location>
</feature>
<dbReference type="SMART" id="SM00855">
    <property type="entry name" value="PGAM"/>
    <property type="match status" value="1"/>
</dbReference>
<evidence type="ECO:0000256" key="4">
    <source>
        <dbReference type="PIRSR" id="PIRSR613078-2"/>
    </source>
</evidence>
<reference evidence="5 6" key="2">
    <citation type="submission" date="2020-06" db="EMBL/GenBank/DDBJ databases">
        <title>Halomonas songnenensis sp. nov., a moderately halophilic bacterium isolated from saline and alkaline soils.</title>
        <authorList>
            <person name="Jiang J."/>
            <person name="Pan Y."/>
        </authorList>
    </citation>
    <scope>NUCLEOTIDE SEQUENCE [LARGE SCALE GENOMIC DNA]</scope>
    <source>
        <strain evidence="5 6">TBZ9</strain>
    </source>
</reference>
<gene>
    <name evidence="5" type="ORF">HLB35_04970</name>
</gene>
<evidence type="ECO:0000256" key="1">
    <source>
        <dbReference type="ARBA" id="ARBA00023152"/>
    </source>
</evidence>
<dbReference type="InterPro" id="IPR050275">
    <property type="entry name" value="PGM_Phosphatase"/>
</dbReference>
<feature type="binding site" evidence="4">
    <location>
        <position position="77"/>
    </location>
    <ligand>
        <name>substrate</name>
    </ligand>
</feature>
<dbReference type="PROSITE" id="PS00175">
    <property type="entry name" value="PG_MUTASE"/>
    <property type="match status" value="1"/>
</dbReference>
<dbReference type="SUPFAM" id="SSF53254">
    <property type="entry name" value="Phosphoglycerate mutase-like"/>
    <property type="match status" value="1"/>
</dbReference>
<feature type="active site" description="Tele-phosphohistidine intermediate" evidence="3">
    <location>
        <position position="28"/>
    </location>
</feature>
<dbReference type="PANTHER" id="PTHR48100:SF1">
    <property type="entry name" value="HISTIDINE PHOSPHATASE FAMILY PROTEIN-RELATED"/>
    <property type="match status" value="1"/>
</dbReference>
<reference evidence="5 6" key="1">
    <citation type="submission" date="2020-05" db="EMBL/GenBank/DDBJ databases">
        <authorList>
            <person name="Ruan W."/>
            <person name="Jeon C.O."/>
            <person name="Chun B.H."/>
        </authorList>
    </citation>
    <scope>NUCLEOTIDE SEQUENCE [LARGE SCALE GENOMIC DNA]</scope>
    <source>
        <strain evidence="5 6">TBZ9</strain>
    </source>
</reference>
<dbReference type="PANTHER" id="PTHR48100">
    <property type="entry name" value="BROAD-SPECIFICITY PHOSPHATASE YOR283W-RELATED"/>
    <property type="match status" value="1"/>
</dbReference>